<evidence type="ECO:0000313" key="2">
    <source>
        <dbReference type="Proteomes" id="UP000184315"/>
    </source>
</evidence>
<dbReference type="RefSeq" id="WP_186440317.1">
    <property type="nucleotide sequence ID" value="NZ_LN889782.1"/>
</dbReference>
<sequence>MSFEPISLSLNSAEPIMATALKVGDNYLGIVAGIIPDNLTVDVFVSV</sequence>
<dbReference type="Proteomes" id="UP000184315">
    <property type="component" value="Unassembled WGS sequence"/>
</dbReference>
<gene>
    <name evidence="1" type="ORF">PL9214291230</name>
</gene>
<name>A0A1J1LGE1_9CYAN</name>
<keyword evidence="2" id="KW-1185">Reference proteome</keyword>
<dbReference type="AlphaFoldDB" id="A0A1J1LGE1"/>
<dbReference type="EMBL" id="CZDF01000132">
    <property type="protein sequence ID" value="CUR31639.1"/>
    <property type="molecule type" value="Genomic_DNA"/>
</dbReference>
<organism evidence="1 2">
    <name type="scientific">Planktothrix tepida PCC 9214</name>
    <dbReference type="NCBI Taxonomy" id="671072"/>
    <lineage>
        <taxon>Bacteria</taxon>
        <taxon>Bacillati</taxon>
        <taxon>Cyanobacteriota</taxon>
        <taxon>Cyanophyceae</taxon>
        <taxon>Oscillatoriophycideae</taxon>
        <taxon>Oscillatoriales</taxon>
        <taxon>Microcoleaceae</taxon>
        <taxon>Planktothrix</taxon>
    </lineage>
</organism>
<accession>A0A1J1LGE1</accession>
<proteinExistence type="predicted"/>
<reference evidence="2" key="1">
    <citation type="submission" date="2015-10" db="EMBL/GenBank/DDBJ databases">
        <authorList>
            <person name="Regsiter A."/>
            <person name="william w."/>
        </authorList>
    </citation>
    <scope>NUCLEOTIDE SEQUENCE [LARGE SCALE GENOMIC DNA]</scope>
</reference>
<evidence type="ECO:0000313" key="1">
    <source>
        <dbReference type="EMBL" id="CUR31639.1"/>
    </source>
</evidence>
<protein>
    <submittedName>
        <fullName evidence="1">Uncharacterized protein</fullName>
    </submittedName>
</protein>